<dbReference type="AlphaFoldDB" id="A0A378JJ17"/>
<keyword evidence="3" id="KW-1185">Reference proteome</keyword>
<evidence type="ECO:0000256" key="1">
    <source>
        <dbReference type="SAM" id="Phobius"/>
    </source>
</evidence>
<evidence type="ECO:0000313" key="3">
    <source>
        <dbReference type="Proteomes" id="UP000254794"/>
    </source>
</evidence>
<dbReference type="EMBL" id="UGOD01000001">
    <property type="protein sequence ID" value="STX50313.1"/>
    <property type="molecule type" value="Genomic_DNA"/>
</dbReference>
<keyword evidence="1" id="KW-1133">Transmembrane helix</keyword>
<dbReference type="OrthoDB" id="9813017at2"/>
<keyword evidence="1" id="KW-0472">Membrane</keyword>
<sequence length="158" mass="18428">MTILTRFKFFLWYFGRFQVPLIGYLKPKIIEINDKNLVIQLPLKRRSKNHLNSMYFGALAVGADLAGGLYGFYYANQMKKKISLVFKSFQAQFIKRPESTVYFVCQMGDSVKEMLIQSEETKERINRIIEVQAYTHYLHAAELVATFKLELSIKVLKV</sequence>
<organism evidence="2 3">
    <name type="scientific">Legionella busanensis</name>
    <dbReference type="NCBI Taxonomy" id="190655"/>
    <lineage>
        <taxon>Bacteria</taxon>
        <taxon>Pseudomonadati</taxon>
        <taxon>Pseudomonadota</taxon>
        <taxon>Gammaproteobacteria</taxon>
        <taxon>Legionellales</taxon>
        <taxon>Legionellaceae</taxon>
        <taxon>Legionella</taxon>
    </lineage>
</organism>
<gene>
    <name evidence="2" type="ORF">NCTC13316_00389</name>
</gene>
<evidence type="ECO:0000313" key="2">
    <source>
        <dbReference type="EMBL" id="STX50313.1"/>
    </source>
</evidence>
<keyword evidence="1" id="KW-0812">Transmembrane</keyword>
<dbReference type="InterPro" id="IPR027961">
    <property type="entry name" value="DUF4442"/>
</dbReference>
<accession>A0A378JJ17</accession>
<name>A0A378JJ17_9GAMM</name>
<reference evidence="2 3" key="1">
    <citation type="submission" date="2018-06" db="EMBL/GenBank/DDBJ databases">
        <authorList>
            <consortium name="Pathogen Informatics"/>
            <person name="Doyle S."/>
        </authorList>
    </citation>
    <scope>NUCLEOTIDE SEQUENCE [LARGE SCALE GENOMIC DNA]</scope>
    <source>
        <strain evidence="2 3">NCTC13316</strain>
    </source>
</reference>
<dbReference type="RefSeq" id="WP_115330022.1">
    <property type="nucleotide sequence ID" value="NZ_CAAAHP010000009.1"/>
</dbReference>
<proteinExistence type="predicted"/>
<dbReference type="SUPFAM" id="SSF54637">
    <property type="entry name" value="Thioesterase/thiol ester dehydrase-isomerase"/>
    <property type="match status" value="1"/>
</dbReference>
<dbReference type="Pfam" id="PF14539">
    <property type="entry name" value="DUF4442"/>
    <property type="match status" value="1"/>
</dbReference>
<protein>
    <submittedName>
        <fullName evidence="2">Aromatic compounds catabolism</fullName>
    </submittedName>
</protein>
<feature type="transmembrane region" description="Helical" evidence="1">
    <location>
        <begin position="54"/>
        <end position="75"/>
    </location>
</feature>
<dbReference type="Proteomes" id="UP000254794">
    <property type="component" value="Unassembled WGS sequence"/>
</dbReference>
<dbReference type="Gene3D" id="3.10.129.10">
    <property type="entry name" value="Hotdog Thioesterase"/>
    <property type="match status" value="1"/>
</dbReference>
<dbReference type="InterPro" id="IPR029069">
    <property type="entry name" value="HotDog_dom_sf"/>
</dbReference>